<dbReference type="PANTHER" id="PTHR43451">
    <property type="entry name" value="ACETYLTRANSFERASE (GNAT) FAMILY PROTEIN"/>
    <property type="match status" value="1"/>
</dbReference>
<dbReference type="PANTHER" id="PTHR43451:SF1">
    <property type="entry name" value="ACETYLTRANSFERASE"/>
    <property type="match status" value="1"/>
</dbReference>
<accession>A0A7X2LTV0</accession>
<gene>
    <name evidence="2" type="ORF">GJ700_16855</name>
</gene>
<dbReference type="PROSITE" id="PS51186">
    <property type="entry name" value="GNAT"/>
    <property type="match status" value="1"/>
</dbReference>
<sequence>MLIRTYHPGEEAQLHAIFHAAVHGLARCDYSAEQLHAWAPQEYDCALWSQRMRANQTLVAELDGRPVAFTDLQPSGYIDMFFVDPAYARRGVGSALLRHIMAMAGTRAIGVLRSDVSLTAEPFFARHGFLVETRNRVQVRGVTLDNATMSRMLAPF</sequence>
<dbReference type="InterPro" id="IPR052564">
    <property type="entry name" value="N-acetyltrans/Recomb-assoc"/>
</dbReference>
<organism evidence="2 3">
    <name type="scientific">Pseudoduganella rivuli</name>
    <dbReference type="NCBI Taxonomy" id="2666085"/>
    <lineage>
        <taxon>Bacteria</taxon>
        <taxon>Pseudomonadati</taxon>
        <taxon>Pseudomonadota</taxon>
        <taxon>Betaproteobacteria</taxon>
        <taxon>Burkholderiales</taxon>
        <taxon>Oxalobacteraceae</taxon>
        <taxon>Telluria group</taxon>
        <taxon>Pseudoduganella</taxon>
    </lineage>
</organism>
<name>A0A7X2LTV0_9BURK</name>
<protein>
    <submittedName>
        <fullName evidence="2">GNAT family N-acetyltransferase</fullName>
    </submittedName>
</protein>
<dbReference type="CDD" id="cd04301">
    <property type="entry name" value="NAT_SF"/>
    <property type="match status" value="1"/>
</dbReference>
<reference evidence="2 3" key="1">
    <citation type="submission" date="2019-11" db="EMBL/GenBank/DDBJ databases">
        <title>Novel species isolated from a subtropical stream in China.</title>
        <authorList>
            <person name="Lu H."/>
        </authorList>
    </citation>
    <scope>NUCLEOTIDE SEQUENCE [LARGE SCALE GENOMIC DNA]</scope>
    <source>
        <strain evidence="2 3">FT92W</strain>
    </source>
</reference>
<evidence type="ECO:0000259" key="1">
    <source>
        <dbReference type="PROSITE" id="PS51186"/>
    </source>
</evidence>
<proteinExistence type="predicted"/>
<dbReference type="GO" id="GO:0016747">
    <property type="term" value="F:acyltransferase activity, transferring groups other than amino-acyl groups"/>
    <property type="evidence" value="ECO:0007669"/>
    <property type="project" value="InterPro"/>
</dbReference>
<comment type="caution">
    <text evidence="2">The sequence shown here is derived from an EMBL/GenBank/DDBJ whole genome shotgun (WGS) entry which is preliminary data.</text>
</comment>
<dbReference type="AlphaFoldDB" id="A0A7X2LTV0"/>
<dbReference type="InterPro" id="IPR016181">
    <property type="entry name" value="Acyl_CoA_acyltransferase"/>
</dbReference>
<dbReference type="Pfam" id="PF13673">
    <property type="entry name" value="Acetyltransf_10"/>
    <property type="match status" value="1"/>
</dbReference>
<dbReference type="EMBL" id="WKJJ01000010">
    <property type="protein sequence ID" value="MRV73383.1"/>
    <property type="molecule type" value="Genomic_DNA"/>
</dbReference>
<feature type="domain" description="N-acetyltransferase" evidence="1">
    <location>
        <begin position="1"/>
        <end position="154"/>
    </location>
</feature>
<dbReference type="RefSeq" id="WP_154375911.1">
    <property type="nucleotide sequence ID" value="NZ_WKJJ01000010.1"/>
</dbReference>
<dbReference type="Gene3D" id="3.40.630.30">
    <property type="match status" value="1"/>
</dbReference>
<evidence type="ECO:0000313" key="2">
    <source>
        <dbReference type="EMBL" id="MRV73383.1"/>
    </source>
</evidence>
<evidence type="ECO:0000313" key="3">
    <source>
        <dbReference type="Proteomes" id="UP000446768"/>
    </source>
</evidence>
<keyword evidence="2" id="KW-0808">Transferase</keyword>
<dbReference type="SUPFAM" id="SSF55729">
    <property type="entry name" value="Acyl-CoA N-acyltransferases (Nat)"/>
    <property type="match status" value="1"/>
</dbReference>
<dbReference type="Proteomes" id="UP000446768">
    <property type="component" value="Unassembled WGS sequence"/>
</dbReference>
<dbReference type="InterPro" id="IPR000182">
    <property type="entry name" value="GNAT_dom"/>
</dbReference>
<keyword evidence="3" id="KW-1185">Reference proteome</keyword>